<dbReference type="AlphaFoldDB" id="M3YDP8"/>
<name>M3YDP8_MUSPF</name>
<sequence>MVGVVVRGLGDCFSHLLPPRGGGRLRAHSSGLRSRRDKGWRGTKDFTRKGTPPTCTPAHRSQRSAQEEAAVRGLRRGERMPANVWSQSALRDLGSLCDNRDAWRAHAGRRRYRRQEVMDADLTGVTDALRRPSRVPGRGGSSPLTISKARGWTRSSPPESGSARVCGAGRRPTGCLLSLCPYPPGPGPTPALQGEAGLLWGSEVF</sequence>
<protein>
    <submittedName>
        <fullName evidence="2">Uncharacterized protein</fullName>
    </submittedName>
</protein>
<feature type="compositionally biased region" description="Basic and acidic residues" evidence="1">
    <location>
        <begin position="37"/>
        <end position="48"/>
    </location>
</feature>
<dbReference type="EMBL" id="AEYP01079665">
    <property type="status" value="NOT_ANNOTATED_CDS"/>
    <property type="molecule type" value="Genomic_DNA"/>
</dbReference>
<proteinExistence type="predicted"/>
<feature type="region of interest" description="Disordered" evidence="1">
    <location>
        <begin position="23"/>
        <end position="67"/>
    </location>
</feature>
<accession>M3YDP8</accession>
<feature type="region of interest" description="Disordered" evidence="1">
    <location>
        <begin position="131"/>
        <end position="166"/>
    </location>
</feature>
<feature type="compositionally biased region" description="Basic residues" evidence="1">
    <location>
        <begin position="23"/>
        <end position="36"/>
    </location>
</feature>
<organism evidence="2">
    <name type="scientific">Mustela putorius furo</name>
    <name type="common">European domestic ferret</name>
    <name type="synonym">Mustela furo</name>
    <dbReference type="NCBI Taxonomy" id="9669"/>
    <lineage>
        <taxon>Eukaryota</taxon>
        <taxon>Metazoa</taxon>
        <taxon>Chordata</taxon>
        <taxon>Craniata</taxon>
        <taxon>Vertebrata</taxon>
        <taxon>Euteleostomi</taxon>
        <taxon>Mammalia</taxon>
        <taxon>Eutheria</taxon>
        <taxon>Laurasiatheria</taxon>
        <taxon>Carnivora</taxon>
        <taxon>Caniformia</taxon>
        <taxon>Musteloidea</taxon>
        <taxon>Mustelidae</taxon>
        <taxon>Mustelinae</taxon>
        <taxon>Mustela</taxon>
    </lineage>
</organism>
<dbReference type="HOGENOM" id="CLU_1337147_0_0_1"/>
<evidence type="ECO:0000313" key="2">
    <source>
        <dbReference type="Ensembl" id="ENSMPUP00000009455.1"/>
    </source>
</evidence>
<dbReference type="InParanoid" id="M3YDP8"/>
<reference evidence="2" key="1">
    <citation type="submission" date="2024-06" db="UniProtKB">
        <authorList>
            <consortium name="Ensembl"/>
        </authorList>
    </citation>
    <scope>IDENTIFICATION</scope>
</reference>
<dbReference type="Ensembl" id="ENSMPUT00000009611.1">
    <property type="protein sequence ID" value="ENSMPUP00000009455.1"/>
    <property type="gene ID" value="ENSMPUG00000009532.1"/>
</dbReference>
<evidence type="ECO:0000256" key="1">
    <source>
        <dbReference type="SAM" id="MobiDB-lite"/>
    </source>
</evidence>